<dbReference type="InterPro" id="IPR029044">
    <property type="entry name" value="Nucleotide-diphossugar_trans"/>
</dbReference>
<evidence type="ECO:0000256" key="8">
    <source>
        <dbReference type="ARBA" id="ARBA00023295"/>
    </source>
</evidence>
<dbReference type="InterPro" id="IPR050321">
    <property type="entry name" value="Glycosyltr_2/OpgH_subfam"/>
</dbReference>
<comment type="subcellular location">
    <subcellularLocation>
        <location evidence="1">Membrane</location>
        <topology evidence="1">Multi-pass membrane protein</topology>
    </subcellularLocation>
</comment>
<keyword evidence="13" id="KW-1185">Reference proteome</keyword>
<evidence type="ECO:0000259" key="11">
    <source>
        <dbReference type="PROSITE" id="PS51764"/>
    </source>
</evidence>
<keyword evidence="4 10" id="KW-0812">Transmembrane</keyword>
<keyword evidence="5 9" id="KW-0378">Hydrolase</keyword>
<dbReference type="InterPro" id="IPR022790">
    <property type="entry name" value="GH26_dom"/>
</dbReference>
<dbReference type="PANTHER" id="PTHR43867">
    <property type="entry name" value="CELLULOSE SYNTHASE CATALYTIC SUBUNIT A [UDP-FORMING]"/>
    <property type="match status" value="1"/>
</dbReference>
<evidence type="ECO:0000313" key="12">
    <source>
        <dbReference type="EMBL" id="MBN7803225.1"/>
    </source>
</evidence>
<keyword evidence="7 10" id="KW-0472">Membrane</keyword>
<dbReference type="CDD" id="cd06421">
    <property type="entry name" value="CESA_CelA_like"/>
    <property type="match status" value="1"/>
</dbReference>
<dbReference type="RefSeq" id="WP_206571218.1">
    <property type="nucleotide sequence ID" value="NZ_JAFKCW010000005.1"/>
</dbReference>
<name>A0ABS3BVX3_9BACT</name>
<dbReference type="InterPro" id="IPR017853">
    <property type="entry name" value="GH"/>
</dbReference>
<feature type="domain" description="GH26" evidence="11">
    <location>
        <begin position="544"/>
        <end position="863"/>
    </location>
</feature>
<keyword evidence="6 10" id="KW-1133">Transmembrane helix</keyword>
<dbReference type="Gene3D" id="3.20.20.80">
    <property type="entry name" value="Glycosidases"/>
    <property type="match status" value="2"/>
</dbReference>
<feature type="transmembrane region" description="Helical" evidence="10">
    <location>
        <begin position="432"/>
        <end position="453"/>
    </location>
</feature>
<evidence type="ECO:0000256" key="4">
    <source>
        <dbReference type="ARBA" id="ARBA00022692"/>
    </source>
</evidence>
<gene>
    <name evidence="12" type="ORF">J0A67_20285</name>
</gene>
<protein>
    <submittedName>
        <fullName evidence="12">Glycosyltransferase</fullName>
    </submittedName>
</protein>
<proteinExistence type="inferred from homology"/>
<evidence type="ECO:0000256" key="1">
    <source>
        <dbReference type="ARBA" id="ARBA00004141"/>
    </source>
</evidence>
<feature type="transmembrane region" description="Helical" evidence="10">
    <location>
        <begin position="33"/>
        <end position="54"/>
    </location>
</feature>
<feature type="active site" description="Proton donor" evidence="9">
    <location>
        <position position="679"/>
    </location>
</feature>
<dbReference type="Pfam" id="PF02156">
    <property type="entry name" value="Glyco_hydro_26"/>
    <property type="match status" value="1"/>
</dbReference>
<feature type="active site" description="Nucleophile" evidence="9">
    <location>
        <position position="792"/>
    </location>
</feature>
<feature type="transmembrane region" description="Helical" evidence="10">
    <location>
        <begin position="326"/>
        <end position="347"/>
    </location>
</feature>
<dbReference type="Gene3D" id="3.90.550.10">
    <property type="entry name" value="Spore Coat Polysaccharide Biosynthesis Protein SpsA, Chain A"/>
    <property type="match status" value="1"/>
</dbReference>
<evidence type="ECO:0000256" key="7">
    <source>
        <dbReference type="ARBA" id="ARBA00023136"/>
    </source>
</evidence>
<accession>A0ABS3BVX3</accession>
<dbReference type="SUPFAM" id="SSF51445">
    <property type="entry name" value="(Trans)glycosidases"/>
    <property type="match status" value="2"/>
</dbReference>
<sequence>MLTKKNFLKLLVGLALLTLLVFLYGFFKEVGVGHPVLFGLLTTALFFKILKVFFEWYHYTNISSPELRVTTAEQKPLRTVDMFTTACPGEPYEMFEQTLRAMVAVTYPHVSYLCDEGNDPALKRLCEELGVIHVTRSTHEHAKAGNVNNALKQAKGEICVILDPDHVPFPDFLDHVLHYFDDPKVGYVQIVQAYYNQAETFVARAAAEQTYMFYGPFMQAMGNFGTAQAIGANCTFRRAALDSIGGHAPGLTEDMHTSMLLHSKGWKSVYVPKILSEGLVPSSLSAYYKQQLKWSRGTFDLWINLFPKLFKKFTWRQNVHYGLMPVYYLFGLITVIDIAVPICSLLTGEYPWILNPIVFFLFYTPFLAMNLIVRLYAQNWLHGKHEKGIHVFGGLLRVGTWWVYTVGFIYTLLNIKVPYIPTPKEYTSRNEFLLGLPNLVVSAISLAAAIYGLNQDWQPYSFLMASFAISNAVIFFLAFAIGQTRWVFAVRNIWKNWKSAKPIASYDISYHKFSKIAAPVIIACLVVASSLLFTFSSSEVFSEETPDPREASVAEKQLGGFYSGIYIPSLESESDLRRIKESEKQAQHKWSIVSTYLSWGDGSLPENHWKAIVDHGAIPMITWEPFSNLFAQYKDHPDIAENRKVLHYIAEGYFDSYIDQMALSLRSLDSPVFLRFAHEMENPMYPWSSSGGNTPEDFKNAWRHVHYRFEALGVQNVSWVWSPWSAEGMGDYFPYGNGGSVSQYVDWIGLTALNYAKASQEKKSKSFEEIYLPFRNSITDLSLGELPVMLAEFGSTSFDEDGAAWNKRSFSGIITRYPEIKSAVLFYSNLDKNWVTDWRPNQEEKYIDWTFDLASVSSTLKEFDAPFEADERAENEVALPTHHKNITGSYGSFSWIVDGEPFFMKGICYNTGHDWQEGFYPLTKKQLEHDFRQIKESGANTIRRYEPGIYDRNIFNAAEKFDLKIMYGFWFDPEVDYYSDKKAVEDYENKVLGYVKKHKGQKSIVAWNIGNETWGLLKKYYAKPYLTLTRRAYLEFLENLAQKIHSIDPTRPVFSSEEHDHIRMLAAVHDFATYAPSIDVLGINSYYEQNLKVLKDVFSRFDTLRPYAVTEFGPKGYWSHEYGDYWNDSLLIELSSVSKADWYARQWTDYIEDNEGYNLGGFAFSWRDRYEGTATWFGITDYKGRLKPSYYYLQSAWKGTVLDHDIFPEISVVGHWNPVEPGQQIWMSAAVTNSYSGSLSYEWKVLNDKNWKNSSEIVNNVNNYQMVELKVPEDKSNYRVYVYATDSLGNVITASRPLLIR</sequence>
<comment type="caution">
    <text evidence="12">The sequence shown here is derived from an EMBL/GenBank/DDBJ whole genome shotgun (WGS) entry which is preliminary data.</text>
</comment>
<feature type="transmembrane region" description="Helical" evidence="10">
    <location>
        <begin position="389"/>
        <end position="412"/>
    </location>
</feature>
<feature type="transmembrane region" description="Helical" evidence="10">
    <location>
        <begin position="7"/>
        <end position="27"/>
    </location>
</feature>
<evidence type="ECO:0000256" key="6">
    <source>
        <dbReference type="ARBA" id="ARBA00022989"/>
    </source>
</evidence>
<dbReference type="SUPFAM" id="SSF53448">
    <property type="entry name" value="Nucleotide-diphospho-sugar transferases"/>
    <property type="match status" value="1"/>
</dbReference>
<evidence type="ECO:0000313" key="13">
    <source>
        <dbReference type="Proteomes" id="UP000664698"/>
    </source>
</evidence>
<keyword evidence="3" id="KW-0808">Transferase</keyword>
<dbReference type="Proteomes" id="UP000664698">
    <property type="component" value="Unassembled WGS sequence"/>
</dbReference>
<dbReference type="PANTHER" id="PTHR43867:SF2">
    <property type="entry name" value="CELLULOSE SYNTHASE CATALYTIC SUBUNIT A [UDP-FORMING]"/>
    <property type="match status" value="1"/>
</dbReference>
<evidence type="ECO:0000256" key="10">
    <source>
        <dbReference type="SAM" id="Phobius"/>
    </source>
</evidence>
<comment type="similarity">
    <text evidence="9">Belongs to the glycosyl hydrolase 26 family.</text>
</comment>
<keyword evidence="2" id="KW-0328">Glycosyltransferase</keyword>
<dbReference type="Pfam" id="PF13641">
    <property type="entry name" value="Glyco_tranf_2_3"/>
    <property type="match status" value="1"/>
</dbReference>
<evidence type="ECO:0000256" key="3">
    <source>
        <dbReference type="ARBA" id="ARBA00022679"/>
    </source>
</evidence>
<feature type="transmembrane region" description="Helical" evidence="10">
    <location>
        <begin position="353"/>
        <end position="377"/>
    </location>
</feature>
<dbReference type="PROSITE" id="PS51764">
    <property type="entry name" value="GH26"/>
    <property type="match status" value="1"/>
</dbReference>
<keyword evidence="8 9" id="KW-0326">Glycosidase</keyword>
<evidence type="ECO:0000256" key="5">
    <source>
        <dbReference type="ARBA" id="ARBA00022801"/>
    </source>
</evidence>
<reference evidence="12 13" key="1">
    <citation type="submission" date="2021-03" db="EMBL/GenBank/DDBJ databases">
        <title>novel species isolated from a fishpond in China.</title>
        <authorList>
            <person name="Lu H."/>
            <person name="Cai Z."/>
        </authorList>
    </citation>
    <scope>NUCLEOTIDE SEQUENCE [LARGE SCALE GENOMIC DNA]</scope>
    <source>
        <strain evidence="12 13">JCM 31546</strain>
    </source>
</reference>
<feature type="transmembrane region" description="Helical" evidence="10">
    <location>
        <begin position="460"/>
        <end position="481"/>
    </location>
</feature>
<evidence type="ECO:0000256" key="2">
    <source>
        <dbReference type="ARBA" id="ARBA00022676"/>
    </source>
</evidence>
<dbReference type="EMBL" id="JAFKCW010000005">
    <property type="protein sequence ID" value="MBN7803225.1"/>
    <property type="molecule type" value="Genomic_DNA"/>
</dbReference>
<evidence type="ECO:0000256" key="9">
    <source>
        <dbReference type="PROSITE-ProRule" id="PRU01100"/>
    </source>
</evidence>
<organism evidence="12 13">
    <name type="scientific">Algoriphagus aestuariicola</name>
    <dbReference type="NCBI Taxonomy" id="1852016"/>
    <lineage>
        <taxon>Bacteria</taxon>
        <taxon>Pseudomonadati</taxon>
        <taxon>Bacteroidota</taxon>
        <taxon>Cytophagia</taxon>
        <taxon>Cytophagales</taxon>
        <taxon>Cyclobacteriaceae</taxon>
        <taxon>Algoriphagus</taxon>
    </lineage>
</organism>